<evidence type="ECO:0008006" key="3">
    <source>
        <dbReference type="Google" id="ProtNLM"/>
    </source>
</evidence>
<feature type="compositionally biased region" description="Low complexity" evidence="1">
    <location>
        <begin position="225"/>
        <end position="238"/>
    </location>
</feature>
<evidence type="ECO:0000313" key="2">
    <source>
        <dbReference type="EMBL" id="CAD8245843.1"/>
    </source>
</evidence>
<reference evidence="2" key="1">
    <citation type="submission" date="2021-01" db="EMBL/GenBank/DDBJ databases">
        <authorList>
            <person name="Corre E."/>
            <person name="Pelletier E."/>
            <person name="Niang G."/>
            <person name="Scheremetjew M."/>
            <person name="Finn R."/>
            <person name="Kale V."/>
            <person name="Holt S."/>
            <person name="Cochrane G."/>
            <person name="Meng A."/>
            <person name="Brown T."/>
            <person name="Cohen L."/>
        </authorList>
    </citation>
    <scope>NUCLEOTIDE SEQUENCE</scope>
    <source>
        <strain evidence="2">CCMP1413</strain>
    </source>
</reference>
<name>A0A7R9TUT2_9VIRI</name>
<sequence>MAEGAAAPGALAPSAAVGPPPLDWLYPSVLRESDHRWGTLSATDGGALEDFADEDALMRLGAERLRAEVGPDHPDVAAALVALAEVYVAAAEYGKAAGTLVEAIGIYSRRSYTGSGTQAMAIAKAKELLGSTYLALNRPSDAERVLAEAAEMLDHHAGDVRAAGPAQAEATRGGKGEAPAHGAAGRRFAAASRAVSFGTRLSRALGVAASGAAALEPSTSTAHMSRPARPRSAANARAGPLHLPAWR</sequence>
<dbReference type="InterPro" id="IPR011990">
    <property type="entry name" value="TPR-like_helical_dom_sf"/>
</dbReference>
<organism evidence="2">
    <name type="scientific">Prasinoderma coloniale</name>
    <dbReference type="NCBI Taxonomy" id="156133"/>
    <lineage>
        <taxon>Eukaryota</taxon>
        <taxon>Viridiplantae</taxon>
        <taxon>Prasinodermophyta</taxon>
        <taxon>Prasinodermophyceae</taxon>
        <taxon>Prasinodermales</taxon>
        <taxon>Prasinodermaceae</taxon>
        <taxon>Prasinoderma</taxon>
    </lineage>
</organism>
<evidence type="ECO:0000256" key="1">
    <source>
        <dbReference type="SAM" id="MobiDB-lite"/>
    </source>
</evidence>
<accession>A0A7R9TUT2</accession>
<proteinExistence type="predicted"/>
<dbReference type="SUPFAM" id="SSF48452">
    <property type="entry name" value="TPR-like"/>
    <property type="match status" value="1"/>
</dbReference>
<feature type="region of interest" description="Disordered" evidence="1">
    <location>
        <begin position="158"/>
        <end position="184"/>
    </location>
</feature>
<feature type="region of interest" description="Disordered" evidence="1">
    <location>
        <begin position="212"/>
        <end position="247"/>
    </location>
</feature>
<dbReference type="AlphaFoldDB" id="A0A7R9TUT2"/>
<gene>
    <name evidence="2" type="ORF">PCOL08062_LOCUS9364</name>
</gene>
<dbReference type="Gene3D" id="1.25.40.10">
    <property type="entry name" value="Tetratricopeptide repeat domain"/>
    <property type="match status" value="1"/>
</dbReference>
<protein>
    <recommendedName>
        <fullName evidence="3">Tetratricopeptide repeat protein</fullName>
    </recommendedName>
</protein>
<dbReference type="EMBL" id="HBDZ01012191">
    <property type="protein sequence ID" value="CAD8245843.1"/>
    <property type="molecule type" value="Transcribed_RNA"/>
</dbReference>